<keyword evidence="4" id="KW-1185">Reference proteome</keyword>
<name>A0A9N9C892_9GLOM</name>
<dbReference type="EMBL" id="CAJVPI010001025">
    <property type="protein sequence ID" value="CAG8589958.1"/>
    <property type="molecule type" value="Genomic_DNA"/>
</dbReference>
<comment type="caution">
    <text evidence="3">The sequence shown here is derived from an EMBL/GenBank/DDBJ whole genome shotgun (WGS) entry which is preliminary data.</text>
</comment>
<feature type="transmembrane region" description="Helical" evidence="2">
    <location>
        <begin position="143"/>
        <end position="168"/>
    </location>
</feature>
<evidence type="ECO:0000313" key="4">
    <source>
        <dbReference type="Proteomes" id="UP000789739"/>
    </source>
</evidence>
<dbReference type="AlphaFoldDB" id="A0A9N9C892"/>
<keyword evidence="2" id="KW-1133">Transmembrane helix</keyword>
<sequence>MDTKNGSQAKNNLPVQYPIIIGRFILKKMFRKDASSKSSKSKTPYIPSQYPTTSDKPSSLKSSSSRPSSHSAKSKSHRLNFLTGRSSSSQPKSLVWTLWNVTLNLHVNDIFGFGTLGNALITLATAHFSFLERQPPFIRWSIMMWEMAIVTICVVYIGRLVDIVLVFVNIMNDGVRGVASIFVGVVYHVGMLFSVGL</sequence>
<protein>
    <submittedName>
        <fullName evidence="3">765_t:CDS:1</fullName>
    </submittedName>
</protein>
<dbReference type="OrthoDB" id="2431839at2759"/>
<feature type="transmembrane region" description="Helical" evidence="2">
    <location>
        <begin position="110"/>
        <end position="131"/>
    </location>
</feature>
<feature type="region of interest" description="Disordered" evidence="1">
    <location>
        <begin position="34"/>
        <end position="89"/>
    </location>
</feature>
<organism evidence="3 4">
    <name type="scientific">Paraglomus brasilianum</name>
    <dbReference type="NCBI Taxonomy" id="144538"/>
    <lineage>
        <taxon>Eukaryota</taxon>
        <taxon>Fungi</taxon>
        <taxon>Fungi incertae sedis</taxon>
        <taxon>Mucoromycota</taxon>
        <taxon>Glomeromycotina</taxon>
        <taxon>Glomeromycetes</taxon>
        <taxon>Paraglomerales</taxon>
        <taxon>Paraglomeraceae</taxon>
        <taxon>Paraglomus</taxon>
    </lineage>
</organism>
<accession>A0A9N9C892</accession>
<evidence type="ECO:0000313" key="3">
    <source>
        <dbReference type="EMBL" id="CAG8589958.1"/>
    </source>
</evidence>
<evidence type="ECO:0000256" key="2">
    <source>
        <dbReference type="SAM" id="Phobius"/>
    </source>
</evidence>
<evidence type="ECO:0000256" key="1">
    <source>
        <dbReference type="SAM" id="MobiDB-lite"/>
    </source>
</evidence>
<reference evidence="3" key="1">
    <citation type="submission" date="2021-06" db="EMBL/GenBank/DDBJ databases">
        <authorList>
            <person name="Kallberg Y."/>
            <person name="Tangrot J."/>
            <person name="Rosling A."/>
        </authorList>
    </citation>
    <scope>NUCLEOTIDE SEQUENCE</scope>
    <source>
        <strain evidence="3">BR232B</strain>
    </source>
</reference>
<gene>
    <name evidence="3" type="ORF">PBRASI_LOCUS7072</name>
</gene>
<feature type="compositionally biased region" description="Low complexity" evidence="1">
    <location>
        <begin position="54"/>
        <end position="71"/>
    </location>
</feature>
<feature type="transmembrane region" description="Helical" evidence="2">
    <location>
        <begin position="174"/>
        <end position="195"/>
    </location>
</feature>
<keyword evidence="2" id="KW-0472">Membrane</keyword>
<keyword evidence="2" id="KW-0812">Transmembrane</keyword>
<proteinExistence type="predicted"/>
<dbReference type="Proteomes" id="UP000789739">
    <property type="component" value="Unassembled WGS sequence"/>
</dbReference>